<accession>A0A066XM92</accession>
<comment type="caution">
    <text evidence="2">The sequence shown here is derived from an EMBL/GenBank/DDBJ whole genome shotgun (WGS) entry which is preliminary data.</text>
</comment>
<feature type="chain" id="PRO_5012475102" evidence="1">
    <location>
        <begin position="16"/>
        <end position="199"/>
    </location>
</feature>
<sequence>MKLLLLITYCIAVFANPILDVTAWNDTEVQVRDSAADSVNDGASLGRLLSRDSREAYDEATRAAGGSLRPNSYYYFMDCVIASKKYKPATFLARWALEKYGCSHVGLVVGKTNWLSNKFTATYIHVRLFNDGFWQTAHDYSPMEDQYLIYGGRTSSSKASKAKIERIIEKGEEWVKRAGIHLTERYNCVTHYMYLKSFL</sequence>
<feature type="signal peptide" evidence="1">
    <location>
        <begin position="1"/>
        <end position="15"/>
    </location>
</feature>
<keyword evidence="3" id="KW-1185">Reference proteome</keyword>
<protein>
    <submittedName>
        <fullName evidence="2">Uncharacterized protein</fullName>
    </submittedName>
</protein>
<dbReference type="eggNOG" id="ENOG502R4KP">
    <property type="taxonomic scope" value="Eukaryota"/>
</dbReference>
<evidence type="ECO:0000313" key="3">
    <source>
        <dbReference type="Proteomes" id="UP000027238"/>
    </source>
</evidence>
<dbReference type="EMBL" id="JMSE01000620">
    <property type="protein sequence ID" value="KDN68754.1"/>
    <property type="molecule type" value="Genomic_DNA"/>
</dbReference>
<dbReference type="Proteomes" id="UP000027238">
    <property type="component" value="Unassembled WGS sequence"/>
</dbReference>
<organism evidence="2 3">
    <name type="scientific">Colletotrichum sublineola</name>
    <name type="common">Sorghum anthracnose fungus</name>
    <dbReference type="NCBI Taxonomy" id="1173701"/>
    <lineage>
        <taxon>Eukaryota</taxon>
        <taxon>Fungi</taxon>
        <taxon>Dikarya</taxon>
        <taxon>Ascomycota</taxon>
        <taxon>Pezizomycotina</taxon>
        <taxon>Sordariomycetes</taxon>
        <taxon>Hypocreomycetidae</taxon>
        <taxon>Glomerellales</taxon>
        <taxon>Glomerellaceae</taxon>
        <taxon>Colletotrichum</taxon>
        <taxon>Colletotrichum graminicola species complex</taxon>
    </lineage>
</organism>
<gene>
    <name evidence="2" type="ORF">CSUB01_08195</name>
</gene>
<evidence type="ECO:0000313" key="2">
    <source>
        <dbReference type="EMBL" id="KDN68754.1"/>
    </source>
</evidence>
<dbReference type="HOGENOM" id="CLU_1372124_0_0_1"/>
<evidence type="ECO:0000256" key="1">
    <source>
        <dbReference type="SAM" id="SignalP"/>
    </source>
</evidence>
<reference evidence="3" key="1">
    <citation type="journal article" date="2014" name="Genome Announc.">
        <title>Draft genome sequence of Colletotrichum sublineola, a destructive pathogen of cultivated sorghum.</title>
        <authorList>
            <person name="Baroncelli R."/>
            <person name="Sanz-Martin J.M."/>
            <person name="Rech G.E."/>
            <person name="Sukno S.A."/>
            <person name="Thon M.R."/>
        </authorList>
    </citation>
    <scope>NUCLEOTIDE SEQUENCE [LARGE SCALE GENOMIC DNA]</scope>
    <source>
        <strain evidence="3">TX430BB</strain>
    </source>
</reference>
<dbReference type="AlphaFoldDB" id="A0A066XM92"/>
<name>A0A066XM92_COLSU</name>
<proteinExistence type="predicted"/>
<keyword evidence="1" id="KW-0732">Signal</keyword>
<dbReference type="OrthoDB" id="4850680at2759"/>